<reference evidence="2 3" key="1">
    <citation type="submission" date="2022-07" db="EMBL/GenBank/DDBJ databases">
        <title>Genome sequence of Terrisporobacter mayombei DSM6539.</title>
        <authorList>
            <person name="Boeer T."/>
            <person name="Bengelsdorf F.R."/>
            <person name="Daniel R."/>
            <person name="Poehlein A."/>
        </authorList>
    </citation>
    <scope>NUCLEOTIDE SEQUENCE [LARGE SCALE GENOMIC DNA]</scope>
    <source>
        <strain evidence="2 3">DSM 6539</strain>
    </source>
</reference>
<dbReference type="RefSeq" id="WP_228104875.1">
    <property type="nucleotide sequence ID" value="NZ_CP101637.1"/>
</dbReference>
<dbReference type="Proteomes" id="UP001235030">
    <property type="component" value="Chromosome"/>
</dbReference>
<feature type="transmembrane region" description="Helical" evidence="1">
    <location>
        <begin position="54"/>
        <end position="75"/>
    </location>
</feature>
<name>A0ABY9PY61_9FIRM</name>
<keyword evidence="1" id="KW-1133">Transmembrane helix</keyword>
<accession>A0ABY9PY61</accession>
<evidence type="ECO:0000256" key="1">
    <source>
        <dbReference type="SAM" id="Phobius"/>
    </source>
</evidence>
<keyword evidence="3" id="KW-1185">Reference proteome</keyword>
<organism evidence="2 3">
    <name type="scientific">Terrisporobacter mayombei</name>
    <dbReference type="NCBI Taxonomy" id="1541"/>
    <lineage>
        <taxon>Bacteria</taxon>
        <taxon>Bacillati</taxon>
        <taxon>Bacillota</taxon>
        <taxon>Clostridia</taxon>
        <taxon>Peptostreptococcales</taxon>
        <taxon>Peptostreptococcaceae</taxon>
        <taxon>Terrisporobacter</taxon>
    </lineage>
</organism>
<keyword evidence="1" id="KW-0472">Membrane</keyword>
<sequence>MKNINKIIVILAALTGLVYIFNIERDKSQFFLWLLLALNSTINCVELKKEKQNYILYVISGLIFWIVAIININHII</sequence>
<evidence type="ECO:0000313" key="2">
    <source>
        <dbReference type="EMBL" id="WMT80647.1"/>
    </source>
</evidence>
<protein>
    <recommendedName>
        <fullName evidence="4">DUF3953 domain-containing protein</fullName>
    </recommendedName>
</protein>
<evidence type="ECO:0000313" key="3">
    <source>
        <dbReference type="Proteomes" id="UP001235030"/>
    </source>
</evidence>
<keyword evidence="1" id="KW-0812">Transmembrane</keyword>
<gene>
    <name evidence="2" type="ORF">TEMA_09680</name>
</gene>
<feature type="transmembrane region" description="Helical" evidence="1">
    <location>
        <begin position="7"/>
        <end position="24"/>
    </location>
</feature>
<feature type="transmembrane region" description="Helical" evidence="1">
    <location>
        <begin position="30"/>
        <end position="47"/>
    </location>
</feature>
<dbReference type="EMBL" id="CP101637">
    <property type="protein sequence ID" value="WMT80647.1"/>
    <property type="molecule type" value="Genomic_DNA"/>
</dbReference>
<evidence type="ECO:0008006" key="4">
    <source>
        <dbReference type="Google" id="ProtNLM"/>
    </source>
</evidence>
<proteinExistence type="predicted"/>